<gene>
    <name evidence="2" type="ORF">OR16_33363</name>
</gene>
<dbReference type="PATRIC" id="fig|1127483.3.peg.6656"/>
<protein>
    <submittedName>
        <fullName evidence="2">MerR family transcriptional regulator</fullName>
    </submittedName>
</protein>
<dbReference type="Proteomes" id="UP000005808">
    <property type="component" value="Unassembled WGS sequence"/>
</dbReference>
<proteinExistence type="predicted"/>
<reference evidence="2 3" key="1">
    <citation type="journal article" date="2012" name="J. Bacteriol.">
        <title>De Novo Genome Project of Cupriavidus basilensis OR16.</title>
        <authorList>
            <person name="Cserhati M."/>
            <person name="Kriszt B."/>
            <person name="Szoboszlay S."/>
            <person name="Toth A."/>
            <person name="Szabo I."/>
            <person name="Tancsics A."/>
            <person name="Nagy I."/>
            <person name="Horvath B."/>
            <person name="Nagy I."/>
            <person name="Kukolya J."/>
        </authorList>
    </citation>
    <scope>NUCLEOTIDE SEQUENCE [LARGE SCALE GENOMIC DNA]</scope>
    <source>
        <strain evidence="2 3">OR16</strain>
    </source>
</reference>
<evidence type="ECO:0000313" key="2">
    <source>
        <dbReference type="EMBL" id="EHP39101.1"/>
    </source>
</evidence>
<evidence type="ECO:0000313" key="3">
    <source>
        <dbReference type="Proteomes" id="UP000005808"/>
    </source>
</evidence>
<comment type="caution">
    <text evidence="2">The sequence shown here is derived from an EMBL/GenBank/DDBJ whole genome shotgun (WGS) entry which is preliminary data.</text>
</comment>
<feature type="region of interest" description="Disordered" evidence="1">
    <location>
        <begin position="44"/>
        <end position="66"/>
    </location>
</feature>
<dbReference type="AlphaFoldDB" id="H1SEE7"/>
<accession>H1SEE7</accession>
<name>H1SEE7_9BURK</name>
<feature type="compositionally biased region" description="Gly residues" evidence="1">
    <location>
        <begin position="53"/>
        <end position="66"/>
    </location>
</feature>
<dbReference type="EMBL" id="AHJE01000100">
    <property type="protein sequence ID" value="EHP39101.1"/>
    <property type="molecule type" value="Genomic_DNA"/>
</dbReference>
<evidence type="ECO:0000256" key="1">
    <source>
        <dbReference type="SAM" id="MobiDB-lite"/>
    </source>
</evidence>
<organism evidence="2 3">
    <name type="scientific">Cupriavidus basilensis OR16</name>
    <dbReference type="NCBI Taxonomy" id="1127483"/>
    <lineage>
        <taxon>Bacteria</taxon>
        <taxon>Pseudomonadati</taxon>
        <taxon>Pseudomonadota</taxon>
        <taxon>Betaproteobacteria</taxon>
        <taxon>Burkholderiales</taxon>
        <taxon>Burkholderiaceae</taxon>
        <taxon>Cupriavidus</taxon>
    </lineage>
</organism>
<sequence>MDHRTLEAIRKMATVAIEAEMMRALEQSANKYLGDRVAAIIEHLHDAPEDGGRGNAPTGGPGKAKR</sequence>